<keyword evidence="1" id="KW-0812">Transmembrane</keyword>
<dbReference type="Proteomes" id="UP001595952">
    <property type="component" value="Unassembled WGS sequence"/>
</dbReference>
<dbReference type="RefSeq" id="WP_380059997.1">
    <property type="nucleotide sequence ID" value="NZ_JBHSEI010000001.1"/>
</dbReference>
<evidence type="ECO:0000313" key="3">
    <source>
        <dbReference type="Proteomes" id="UP001595952"/>
    </source>
</evidence>
<evidence type="ECO:0008006" key="4">
    <source>
        <dbReference type="Google" id="ProtNLM"/>
    </source>
</evidence>
<feature type="transmembrane region" description="Helical" evidence="1">
    <location>
        <begin position="46"/>
        <end position="64"/>
    </location>
</feature>
<name>A0ABV9I4A5_9DEIO</name>
<keyword evidence="1" id="KW-1133">Transmembrane helix</keyword>
<sequence length="82" mass="8691">MRAELRRTFGLGPLGLLLALVLGLVALVLGHLALTHFTEALSGSRVNVLLLLGALVELASAVLCPKAMSVLFEAVEVQHETF</sequence>
<protein>
    <recommendedName>
        <fullName evidence="4">ABC transporter permease</fullName>
    </recommendedName>
</protein>
<evidence type="ECO:0000256" key="1">
    <source>
        <dbReference type="SAM" id="Phobius"/>
    </source>
</evidence>
<keyword evidence="3" id="KW-1185">Reference proteome</keyword>
<accession>A0ABV9I4A5</accession>
<keyword evidence="1" id="KW-0472">Membrane</keyword>
<feature type="transmembrane region" description="Helical" evidence="1">
    <location>
        <begin position="12"/>
        <end position="34"/>
    </location>
</feature>
<gene>
    <name evidence="2" type="ORF">ACFO0D_01275</name>
</gene>
<proteinExistence type="predicted"/>
<reference evidence="3" key="1">
    <citation type="journal article" date="2019" name="Int. J. Syst. Evol. Microbiol.">
        <title>The Global Catalogue of Microorganisms (GCM) 10K type strain sequencing project: providing services to taxonomists for standard genome sequencing and annotation.</title>
        <authorList>
            <consortium name="The Broad Institute Genomics Platform"/>
            <consortium name="The Broad Institute Genome Sequencing Center for Infectious Disease"/>
            <person name="Wu L."/>
            <person name="Ma J."/>
        </authorList>
    </citation>
    <scope>NUCLEOTIDE SEQUENCE [LARGE SCALE GENOMIC DNA]</scope>
    <source>
        <strain evidence="3">CCUG 55995</strain>
    </source>
</reference>
<organism evidence="2 3">
    <name type="scientific">Deinococcus hohokamensis</name>
    <dbReference type="NCBI Taxonomy" id="309883"/>
    <lineage>
        <taxon>Bacteria</taxon>
        <taxon>Thermotogati</taxon>
        <taxon>Deinococcota</taxon>
        <taxon>Deinococci</taxon>
        <taxon>Deinococcales</taxon>
        <taxon>Deinococcaceae</taxon>
        <taxon>Deinococcus</taxon>
    </lineage>
</organism>
<comment type="caution">
    <text evidence="2">The sequence shown here is derived from an EMBL/GenBank/DDBJ whole genome shotgun (WGS) entry which is preliminary data.</text>
</comment>
<dbReference type="EMBL" id="JBHSEI010000001">
    <property type="protein sequence ID" value="MFC4636960.1"/>
    <property type="molecule type" value="Genomic_DNA"/>
</dbReference>
<evidence type="ECO:0000313" key="2">
    <source>
        <dbReference type="EMBL" id="MFC4636960.1"/>
    </source>
</evidence>